<name>A0A2G8RK25_9RHOB</name>
<gene>
    <name evidence="2" type="ORF">P775_02440</name>
</gene>
<dbReference type="Pfam" id="PF01968">
    <property type="entry name" value="Hydantoinase_A"/>
    <property type="match status" value="1"/>
</dbReference>
<dbReference type="PANTHER" id="PTHR11365">
    <property type="entry name" value="5-OXOPROLINASE RELATED"/>
    <property type="match status" value="1"/>
</dbReference>
<dbReference type="PANTHER" id="PTHR11365:SF2">
    <property type="entry name" value="5-OXOPROLINASE"/>
    <property type="match status" value="1"/>
</dbReference>
<evidence type="ECO:0000259" key="1">
    <source>
        <dbReference type="Pfam" id="PF01968"/>
    </source>
</evidence>
<dbReference type="GO" id="GO:0006749">
    <property type="term" value="P:glutathione metabolic process"/>
    <property type="evidence" value="ECO:0007669"/>
    <property type="project" value="TreeGrafter"/>
</dbReference>
<dbReference type="GO" id="GO:0017168">
    <property type="term" value="F:5-oxoprolinase (ATP-hydrolyzing) activity"/>
    <property type="evidence" value="ECO:0007669"/>
    <property type="project" value="TreeGrafter"/>
</dbReference>
<dbReference type="AlphaFoldDB" id="A0A2G8RK25"/>
<comment type="caution">
    <text evidence="2">The sequence shown here is derived from an EMBL/GenBank/DDBJ whole genome shotgun (WGS) entry which is preliminary data.</text>
</comment>
<dbReference type="GO" id="GO:0005829">
    <property type="term" value="C:cytosol"/>
    <property type="evidence" value="ECO:0007669"/>
    <property type="project" value="TreeGrafter"/>
</dbReference>
<evidence type="ECO:0000313" key="2">
    <source>
        <dbReference type="EMBL" id="PIL21853.1"/>
    </source>
</evidence>
<feature type="domain" description="Hydantoinase A/oxoprolinase" evidence="1">
    <location>
        <begin position="26"/>
        <end position="151"/>
    </location>
</feature>
<sequence>MAEVTGRPVTCSHELSARLGDPKRALNARLIGLTHRLIARAEETLCAFGVRAPMMVVRGDGALMSAAQAQQRPIETILSGTAASLVGARWLTGVRDALVADIGGNTTDIALLRDGVPLIDPAGAQVGRFRTMVEAVAMRAHGLGGDSEVQVAEGLAGSLILGSRRFGIARRWPVGLGERMARRILPRRKRRWPVWKPR</sequence>
<evidence type="ECO:0000313" key="3">
    <source>
        <dbReference type="Proteomes" id="UP000231259"/>
    </source>
</evidence>
<proteinExistence type="predicted"/>
<dbReference type="InterPro" id="IPR045079">
    <property type="entry name" value="Oxoprolinase-like"/>
</dbReference>
<organism evidence="2 3">
    <name type="scientific">Puniceibacterium antarcticum</name>
    <dbReference type="NCBI Taxonomy" id="1206336"/>
    <lineage>
        <taxon>Bacteria</taxon>
        <taxon>Pseudomonadati</taxon>
        <taxon>Pseudomonadota</taxon>
        <taxon>Alphaproteobacteria</taxon>
        <taxon>Rhodobacterales</taxon>
        <taxon>Paracoccaceae</taxon>
        <taxon>Puniceibacterium</taxon>
    </lineage>
</organism>
<dbReference type="InterPro" id="IPR002821">
    <property type="entry name" value="Hydantoinase_A"/>
</dbReference>
<dbReference type="EMBL" id="AWWI01000021">
    <property type="protein sequence ID" value="PIL21853.1"/>
    <property type="molecule type" value="Genomic_DNA"/>
</dbReference>
<accession>A0A2G8RK25</accession>
<protein>
    <recommendedName>
        <fullName evidence="1">Hydantoinase A/oxoprolinase domain-containing protein</fullName>
    </recommendedName>
</protein>
<reference evidence="2 3" key="1">
    <citation type="submission" date="2013-09" db="EMBL/GenBank/DDBJ databases">
        <title>Genome sequencing of Phaeobacter antarcticus sp. nov. SM1211.</title>
        <authorList>
            <person name="Zhang X.-Y."/>
            <person name="Liu C."/>
            <person name="Chen X.-L."/>
            <person name="Xie B.-B."/>
            <person name="Qin Q.-L."/>
            <person name="Rong J.-C."/>
            <person name="Zhang Y.-Z."/>
        </authorList>
    </citation>
    <scope>NUCLEOTIDE SEQUENCE [LARGE SCALE GENOMIC DNA]</scope>
    <source>
        <strain evidence="2 3">SM1211</strain>
    </source>
</reference>
<keyword evidence="3" id="KW-1185">Reference proteome</keyword>
<dbReference type="Proteomes" id="UP000231259">
    <property type="component" value="Unassembled WGS sequence"/>
</dbReference>